<dbReference type="Gene3D" id="3.50.50.60">
    <property type="entry name" value="FAD/NAD(P)-binding domain"/>
    <property type="match status" value="1"/>
</dbReference>
<dbReference type="Pfam" id="PF01494">
    <property type="entry name" value="FAD_binding_3"/>
    <property type="match status" value="1"/>
</dbReference>
<dbReference type="SUPFAM" id="SSF51905">
    <property type="entry name" value="FAD/NAD(P)-binding domain"/>
    <property type="match status" value="1"/>
</dbReference>
<comment type="caution">
    <text evidence="3">The sequence shown here is derived from an EMBL/GenBank/DDBJ whole genome shotgun (WGS) entry which is preliminary data.</text>
</comment>
<gene>
    <name evidence="3" type="ORF">C1702_02145</name>
</gene>
<accession>A0A2S5T8E1</accession>
<reference evidence="3 4" key="1">
    <citation type="submission" date="2018-02" db="EMBL/GenBank/DDBJ databases">
        <title>Reclassifiation of [Polyangium] brachysporum DSM 7029 as Guopingzhaonella breviflexa gen. nov., sp. nov., a member of the family Comamonadaceae.</title>
        <authorList>
            <person name="Tang B."/>
        </authorList>
    </citation>
    <scope>NUCLEOTIDE SEQUENCE [LARGE SCALE GENOMIC DNA]</scope>
    <source>
        <strain evidence="3 4">DSM 15344</strain>
    </source>
</reference>
<evidence type="ECO:0000256" key="2">
    <source>
        <dbReference type="ARBA" id="ARBA00023033"/>
    </source>
</evidence>
<dbReference type="SUPFAM" id="SSF54373">
    <property type="entry name" value="FAD-linked reductases, C-terminal domain"/>
    <property type="match status" value="1"/>
</dbReference>
<dbReference type="EMBL" id="PSNY01000002">
    <property type="protein sequence ID" value="PPE71243.1"/>
    <property type="molecule type" value="Genomic_DNA"/>
</dbReference>
<proteinExistence type="predicted"/>
<sequence length="397" mass="43885">MRTLKAIVVGGGIGGLAAAIALLQRGIDVEVYEQAGELREFGAGIQISPNGNRALHALGVFEALRALSCDADGKEIRLWNTGRMWPLFNLGDQAIRKYGFPYMTVFRPDLLRVLGERVRRLKPDAIHLNARCVGFAQTGDGVSVQLADGRWVHGDLLLGADGVHSVMRGLLHGPDEIQFTGMVAWRALIPMEALPSHLVRNVALNWIGPGGHLVHYPVQGGRLMNFVGTLEGDRWGGPPWQEPSTREACAQAFAGWHEDIHTMIQAAPSVTRWAMCLRPFLERWTVGRATLSGDACHPTLPLLGQGAVSSIEDGIVLARCLEKYDDVPTALQRYEAVRRPHTYAMVHGSSENLYRFHNPVLATPETAEPFISREWQTQAISDRYDWLFTYDAEAVEI</sequence>
<evidence type="ECO:0000256" key="1">
    <source>
        <dbReference type="ARBA" id="ARBA00023002"/>
    </source>
</evidence>
<keyword evidence="1" id="KW-0560">Oxidoreductase</keyword>
<keyword evidence="4" id="KW-1185">Reference proteome</keyword>
<dbReference type="RefSeq" id="WP_104356034.1">
    <property type="nucleotide sequence ID" value="NZ_CALFFA010000013.1"/>
</dbReference>
<dbReference type="Proteomes" id="UP000239406">
    <property type="component" value="Unassembled WGS sequence"/>
</dbReference>
<dbReference type="PANTHER" id="PTHR13789:SF309">
    <property type="entry name" value="PUTATIVE (AFU_ORTHOLOGUE AFUA_6G14510)-RELATED"/>
    <property type="match status" value="1"/>
</dbReference>
<evidence type="ECO:0000313" key="3">
    <source>
        <dbReference type="EMBL" id="PPE71243.1"/>
    </source>
</evidence>
<dbReference type="PANTHER" id="PTHR13789">
    <property type="entry name" value="MONOOXYGENASE"/>
    <property type="match status" value="1"/>
</dbReference>
<dbReference type="PRINTS" id="PR00420">
    <property type="entry name" value="RNGMNOXGNASE"/>
</dbReference>
<keyword evidence="2 3" id="KW-0503">Monooxygenase</keyword>
<dbReference type="AlphaFoldDB" id="A0A2S5T8E1"/>
<dbReference type="InterPro" id="IPR036188">
    <property type="entry name" value="FAD/NAD-bd_sf"/>
</dbReference>
<dbReference type="GO" id="GO:0004497">
    <property type="term" value="F:monooxygenase activity"/>
    <property type="evidence" value="ECO:0007669"/>
    <property type="project" value="UniProtKB-KW"/>
</dbReference>
<dbReference type="GO" id="GO:0071949">
    <property type="term" value="F:FAD binding"/>
    <property type="evidence" value="ECO:0007669"/>
    <property type="project" value="InterPro"/>
</dbReference>
<organism evidence="3 4">
    <name type="scientific">Caldimonas thermodepolymerans</name>
    <dbReference type="NCBI Taxonomy" id="215580"/>
    <lineage>
        <taxon>Bacteria</taxon>
        <taxon>Pseudomonadati</taxon>
        <taxon>Pseudomonadota</taxon>
        <taxon>Betaproteobacteria</taxon>
        <taxon>Burkholderiales</taxon>
        <taxon>Sphaerotilaceae</taxon>
        <taxon>Caldimonas</taxon>
    </lineage>
</organism>
<dbReference type="InterPro" id="IPR002938">
    <property type="entry name" value="FAD-bd"/>
</dbReference>
<name>A0A2S5T8E1_9BURK</name>
<dbReference type="InterPro" id="IPR050493">
    <property type="entry name" value="FAD-dep_Monooxygenase_BioMet"/>
</dbReference>
<protein>
    <submittedName>
        <fullName evidence="3">Monooxygenase</fullName>
    </submittedName>
</protein>
<evidence type="ECO:0000313" key="4">
    <source>
        <dbReference type="Proteomes" id="UP000239406"/>
    </source>
</evidence>